<comment type="caution">
    <text evidence="2">The sequence shown here is derived from an EMBL/GenBank/DDBJ whole genome shotgun (WGS) entry which is preliminary data.</text>
</comment>
<dbReference type="EMBL" id="JAUTXY010000008">
    <property type="protein sequence ID" value="MEE2059387.1"/>
    <property type="molecule type" value="Genomic_DNA"/>
</dbReference>
<protein>
    <recommendedName>
        <fullName evidence="4">Winged helix-turn-helix DNA-binding protein</fullName>
    </recommendedName>
</protein>
<reference evidence="2 3" key="1">
    <citation type="submission" date="2023-07" db="EMBL/GenBank/DDBJ databases">
        <authorList>
            <person name="Girao M."/>
            <person name="Carvalho M.F."/>
        </authorList>
    </citation>
    <scope>NUCLEOTIDE SEQUENCE [LARGE SCALE GENOMIC DNA]</scope>
    <source>
        <strain evidence="2 3">YIM65754</strain>
    </source>
</reference>
<evidence type="ECO:0000256" key="1">
    <source>
        <dbReference type="SAM" id="MobiDB-lite"/>
    </source>
</evidence>
<organism evidence="2 3">
    <name type="scientific">Rhodococcus artemisiae</name>
    <dbReference type="NCBI Taxonomy" id="714159"/>
    <lineage>
        <taxon>Bacteria</taxon>
        <taxon>Bacillati</taxon>
        <taxon>Actinomycetota</taxon>
        <taxon>Actinomycetes</taxon>
        <taxon>Mycobacteriales</taxon>
        <taxon>Nocardiaceae</taxon>
        <taxon>Rhodococcus</taxon>
    </lineage>
</organism>
<evidence type="ECO:0000313" key="2">
    <source>
        <dbReference type="EMBL" id="MEE2059387.1"/>
    </source>
</evidence>
<sequence>MGGRSPAPLSENEQAVHTALVEDGRMSSADIAARTGMTPRRAREGIARLLGSRGSR</sequence>
<dbReference type="Proteomes" id="UP001336020">
    <property type="component" value="Unassembled WGS sequence"/>
</dbReference>
<gene>
    <name evidence="2" type="ORF">Q7514_17860</name>
</gene>
<dbReference type="Gene3D" id="1.10.10.10">
    <property type="entry name" value="Winged helix-like DNA-binding domain superfamily/Winged helix DNA-binding domain"/>
    <property type="match status" value="1"/>
</dbReference>
<name>A0ABU7LCV5_9NOCA</name>
<evidence type="ECO:0008006" key="4">
    <source>
        <dbReference type="Google" id="ProtNLM"/>
    </source>
</evidence>
<dbReference type="Pfam" id="PF13412">
    <property type="entry name" value="HTH_24"/>
    <property type="match status" value="1"/>
</dbReference>
<dbReference type="SUPFAM" id="SSF46785">
    <property type="entry name" value="Winged helix' DNA-binding domain"/>
    <property type="match status" value="1"/>
</dbReference>
<dbReference type="InterPro" id="IPR036390">
    <property type="entry name" value="WH_DNA-bd_sf"/>
</dbReference>
<evidence type="ECO:0000313" key="3">
    <source>
        <dbReference type="Proteomes" id="UP001336020"/>
    </source>
</evidence>
<proteinExistence type="predicted"/>
<keyword evidence="3" id="KW-1185">Reference proteome</keyword>
<dbReference type="InterPro" id="IPR036388">
    <property type="entry name" value="WH-like_DNA-bd_sf"/>
</dbReference>
<accession>A0ABU7LCV5</accession>
<dbReference type="RefSeq" id="WP_330134625.1">
    <property type="nucleotide sequence ID" value="NZ_JAUTXY010000008.1"/>
</dbReference>
<feature type="region of interest" description="Disordered" evidence="1">
    <location>
        <begin position="27"/>
        <end position="56"/>
    </location>
</feature>